<organism evidence="2 3">
    <name type="scientific">Rubroshorea leprosula</name>
    <dbReference type="NCBI Taxonomy" id="152421"/>
    <lineage>
        <taxon>Eukaryota</taxon>
        <taxon>Viridiplantae</taxon>
        <taxon>Streptophyta</taxon>
        <taxon>Embryophyta</taxon>
        <taxon>Tracheophyta</taxon>
        <taxon>Spermatophyta</taxon>
        <taxon>Magnoliopsida</taxon>
        <taxon>eudicotyledons</taxon>
        <taxon>Gunneridae</taxon>
        <taxon>Pentapetalae</taxon>
        <taxon>rosids</taxon>
        <taxon>malvids</taxon>
        <taxon>Malvales</taxon>
        <taxon>Dipterocarpaceae</taxon>
        <taxon>Rubroshorea</taxon>
    </lineage>
</organism>
<comment type="caution">
    <text evidence="2">The sequence shown here is derived from an EMBL/GenBank/DDBJ whole genome shotgun (WGS) entry which is preliminary data.</text>
</comment>
<gene>
    <name evidence="2" type="ORF">SLEP1_g30111</name>
</gene>
<feature type="transmembrane region" description="Helical" evidence="1">
    <location>
        <begin position="33"/>
        <end position="56"/>
    </location>
</feature>
<reference evidence="2 3" key="1">
    <citation type="journal article" date="2021" name="Commun. Biol.">
        <title>The genome of Shorea leprosula (Dipterocarpaceae) highlights the ecological relevance of drought in aseasonal tropical rainforests.</title>
        <authorList>
            <person name="Ng K.K.S."/>
            <person name="Kobayashi M.J."/>
            <person name="Fawcett J.A."/>
            <person name="Hatakeyama M."/>
            <person name="Paape T."/>
            <person name="Ng C.H."/>
            <person name="Ang C.C."/>
            <person name="Tnah L.H."/>
            <person name="Lee C.T."/>
            <person name="Nishiyama T."/>
            <person name="Sese J."/>
            <person name="O'Brien M.J."/>
            <person name="Copetti D."/>
            <person name="Mohd Noor M.I."/>
            <person name="Ong R.C."/>
            <person name="Putra M."/>
            <person name="Sireger I.Z."/>
            <person name="Indrioko S."/>
            <person name="Kosugi Y."/>
            <person name="Izuno A."/>
            <person name="Isagi Y."/>
            <person name="Lee S.L."/>
            <person name="Shimizu K.K."/>
        </authorList>
    </citation>
    <scope>NUCLEOTIDE SEQUENCE [LARGE SCALE GENOMIC DNA]</scope>
    <source>
        <strain evidence="2">214</strain>
    </source>
</reference>
<protein>
    <recommendedName>
        <fullName evidence="4">Transmembrane protein</fullName>
    </recommendedName>
</protein>
<evidence type="ECO:0008006" key="4">
    <source>
        <dbReference type="Google" id="ProtNLM"/>
    </source>
</evidence>
<dbReference type="EMBL" id="BPVZ01000054">
    <property type="protein sequence ID" value="GKV19911.1"/>
    <property type="molecule type" value="Genomic_DNA"/>
</dbReference>
<evidence type="ECO:0000313" key="2">
    <source>
        <dbReference type="EMBL" id="GKV19911.1"/>
    </source>
</evidence>
<dbReference type="Proteomes" id="UP001054252">
    <property type="component" value="Unassembled WGS sequence"/>
</dbReference>
<proteinExistence type="predicted"/>
<accession>A0AAV5K4T9</accession>
<keyword evidence="1" id="KW-0472">Membrane</keyword>
<keyword evidence="3" id="KW-1185">Reference proteome</keyword>
<keyword evidence="1" id="KW-1133">Transmembrane helix</keyword>
<dbReference type="AlphaFoldDB" id="A0AAV5K4T9"/>
<sequence length="59" mass="6831">MRGANNFMLKKQQKEAGKWVLCPLLPLHRPFPLFSPVIIFLLFFSTFLALNLPLFCPLL</sequence>
<evidence type="ECO:0000313" key="3">
    <source>
        <dbReference type="Proteomes" id="UP001054252"/>
    </source>
</evidence>
<keyword evidence="1" id="KW-0812">Transmembrane</keyword>
<name>A0AAV5K4T9_9ROSI</name>
<evidence type="ECO:0000256" key="1">
    <source>
        <dbReference type="SAM" id="Phobius"/>
    </source>
</evidence>